<organism evidence="7 8">
    <name type="scientific">Rubrobacter marinus</name>
    <dbReference type="NCBI Taxonomy" id="2653852"/>
    <lineage>
        <taxon>Bacteria</taxon>
        <taxon>Bacillati</taxon>
        <taxon>Actinomycetota</taxon>
        <taxon>Rubrobacteria</taxon>
        <taxon>Rubrobacterales</taxon>
        <taxon>Rubrobacteraceae</taxon>
        <taxon>Rubrobacter</taxon>
    </lineage>
</organism>
<keyword evidence="5" id="KW-0411">Iron-sulfur</keyword>
<dbReference type="KEGG" id="rmar:GBA65_17510"/>
<evidence type="ECO:0000256" key="4">
    <source>
        <dbReference type="ARBA" id="ARBA00023004"/>
    </source>
</evidence>
<dbReference type="GO" id="GO:0016705">
    <property type="term" value="F:oxidoreductase activity, acting on paired donors, with incorporation or reduction of molecular oxygen"/>
    <property type="evidence" value="ECO:0007669"/>
    <property type="project" value="UniProtKB-ARBA"/>
</dbReference>
<dbReference type="InterPro" id="IPR015881">
    <property type="entry name" value="ARHD_Rieske_2Fe_2S"/>
</dbReference>
<dbReference type="SUPFAM" id="SSF55961">
    <property type="entry name" value="Bet v1-like"/>
    <property type="match status" value="1"/>
</dbReference>
<evidence type="ECO:0000256" key="1">
    <source>
        <dbReference type="ARBA" id="ARBA00022714"/>
    </source>
</evidence>
<dbReference type="PANTHER" id="PTHR21266">
    <property type="entry name" value="IRON-SULFUR DOMAIN CONTAINING PROTEIN"/>
    <property type="match status" value="1"/>
</dbReference>
<dbReference type="InterPro" id="IPR017941">
    <property type="entry name" value="Rieske_2Fe-2S"/>
</dbReference>
<evidence type="ECO:0000313" key="7">
    <source>
        <dbReference type="EMBL" id="QIN80025.1"/>
    </source>
</evidence>
<dbReference type="AlphaFoldDB" id="A0A6G8Q0Q3"/>
<proteinExistence type="predicted"/>
<dbReference type="CDD" id="cd08878">
    <property type="entry name" value="RHO_alpha_C_DMO-like"/>
    <property type="match status" value="1"/>
</dbReference>
<dbReference type="PROSITE" id="PS00570">
    <property type="entry name" value="RING_HYDROXYL_ALPHA"/>
    <property type="match status" value="1"/>
</dbReference>
<dbReference type="InterPro" id="IPR050584">
    <property type="entry name" value="Cholesterol_7-desaturase"/>
</dbReference>
<accession>A0A6G8Q0Q3</accession>
<evidence type="ECO:0000256" key="3">
    <source>
        <dbReference type="ARBA" id="ARBA00023002"/>
    </source>
</evidence>
<dbReference type="Pfam" id="PF19301">
    <property type="entry name" value="LigXa_C"/>
    <property type="match status" value="1"/>
</dbReference>
<keyword evidence="1" id="KW-0001">2Fe-2S</keyword>
<dbReference type="GO" id="GO:0005506">
    <property type="term" value="F:iron ion binding"/>
    <property type="evidence" value="ECO:0007669"/>
    <property type="project" value="InterPro"/>
</dbReference>
<dbReference type="Gene3D" id="2.102.10.10">
    <property type="entry name" value="Rieske [2Fe-2S] iron-sulphur domain"/>
    <property type="match status" value="1"/>
</dbReference>
<dbReference type="GO" id="GO:0004497">
    <property type="term" value="F:monooxygenase activity"/>
    <property type="evidence" value="ECO:0007669"/>
    <property type="project" value="UniProtKB-ARBA"/>
</dbReference>
<feature type="domain" description="Rieske" evidence="6">
    <location>
        <begin position="28"/>
        <end position="133"/>
    </location>
</feature>
<keyword evidence="4" id="KW-0408">Iron</keyword>
<dbReference type="EMBL" id="CP045121">
    <property type="protein sequence ID" value="QIN80025.1"/>
    <property type="molecule type" value="Genomic_DNA"/>
</dbReference>
<dbReference type="InterPro" id="IPR045623">
    <property type="entry name" value="LigXa_C"/>
</dbReference>
<evidence type="ECO:0000313" key="8">
    <source>
        <dbReference type="Proteomes" id="UP000502706"/>
    </source>
</evidence>
<dbReference type="InterPro" id="IPR036922">
    <property type="entry name" value="Rieske_2Fe-2S_sf"/>
</dbReference>
<dbReference type="GO" id="GO:0051537">
    <property type="term" value="F:2 iron, 2 sulfur cluster binding"/>
    <property type="evidence" value="ECO:0007669"/>
    <property type="project" value="UniProtKB-KW"/>
</dbReference>
<protein>
    <submittedName>
        <fullName evidence="7">Rieske 2Fe-2S domain-containing protein</fullName>
    </submittedName>
</protein>
<reference evidence="7 8" key="1">
    <citation type="submission" date="2019-10" db="EMBL/GenBank/DDBJ databases">
        <title>Rubrobacter sp nov SCSIO 52915 isolated from a deep-sea sediment in the South China Sea.</title>
        <authorList>
            <person name="Chen R.W."/>
        </authorList>
    </citation>
    <scope>NUCLEOTIDE SEQUENCE [LARGE SCALE GENOMIC DNA]</scope>
    <source>
        <strain evidence="7 8">SCSIO 52915</strain>
    </source>
</reference>
<sequence>MPISKEKNERLTQVGPGTPGGELLRRYWMPISAVSEMEGRYTKKVRILSEDLILYKDKTGNYGLVQENCAHRRASLEYGIIEPEGIRCMYHGWLFNEEGRCLEQPNEPQEKGFKNRVQLKAYPVRELGGLIFAYLGPNPVPELPKFDLFTRDDVIRTVGACVVPCNWVQIMENSLDPVHLEWLHGRYFEQVFEEKGRDVEDWYFSKHHLKLGFDKFEYGIIKRRLLEGQSEDSDGWKIGHPVIFPNVLRVGDGAIQTFQIRVPMDDTHTYHIWYSCFVAPEGVEIPEDYPISYYDVPLKDENGKFVVDYIDGQDMMAWVSQGEITDRTIERLGTTDRGIILYRQMLFEQMKAVENGEDPMCVFRTTEEAQNIQMPQEKEIFGSGAALFKAAGEWNTRYAPNLQEILDLIQGKKDETKSVAMS</sequence>
<evidence type="ECO:0000259" key="6">
    <source>
        <dbReference type="PROSITE" id="PS51296"/>
    </source>
</evidence>
<dbReference type="Pfam" id="PF00355">
    <property type="entry name" value="Rieske"/>
    <property type="match status" value="1"/>
</dbReference>
<dbReference type="PROSITE" id="PS51296">
    <property type="entry name" value="RIESKE"/>
    <property type="match status" value="1"/>
</dbReference>
<dbReference type="RefSeq" id="WP_166397700.1">
    <property type="nucleotide sequence ID" value="NZ_CP045121.1"/>
</dbReference>
<keyword evidence="3" id="KW-0560">Oxidoreductase</keyword>
<dbReference type="PANTHER" id="PTHR21266:SF59">
    <property type="entry name" value="BLR4922 PROTEIN"/>
    <property type="match status" value="1"/>
</dbReference>
<evidence type="ECO:0000256" key="5">
    <source>
        <dbReference type="ARBA" id="ARBA00023014"/>
    </source>
</evidence>
<name>A0A6G8Q0Q3_9ACTN</name>
<gene>
    <name evidence="7" type="ORF">GBA65_17510</name>
</gene>
<evidence type="ECO:0000256" key="2">
    <source>
        <dbReference type="ARBA" id="ARBA00022723"/>
    </source>
</evidence>
<keyword evidence="8" id="KW-1185">Reference proteome</keyword>
<dbReference type="Proteomes" id="UP000502706">
    <property type="component" value="Chromosome"/>
</dbReference>
<keyword evidence="2" id="KW-0479">Metal-binding</keyword>
<dbReference type="Gene3D" id="3.90.380.10">
    <property type="entry name" value="Naphthalene 1,2-dioxygenase Alpha Subunit, Chain A, domain 1"/>
    <property type="match status" value="1"/>
</dbReference>
<dbReference type="SUPFAM" id="SSF50022">
    <property type="entry name" value="ISP domain"/>
    <property type="match status" value="1"/>
</dbReference>